<gene>
    <name evidence="3" type="ORF">RDB_LOCUS68236</name>
</gene>
<feature type="region of interest" description="Disordered" evidence="1">
    <location>
        <begin position="164"/>
        <end position="210"/>
    </location>
</feature>
<evidence type="ECO:0000313" key="3">
    <source>
        <dbReference type="EMBL" id="CAE7135606.1"/>
    </source>
</evidence>
<feature type="compositionally biased region" description="Polar residues" evidence="1">
    <location>
        <begin position="190"/>
        <end position="208"/>
    </location>
</feature>
<keyword evidence="2" id="KW-1133">Transmembrane helix</keyword>
<reference evidence="3" key="1">
    <citation type="submission" date="2021-01" db="EMBL/GenBank/DDBJ databases">
        <authorList>
            <person name="Kaushik A."/>
        </authorList>
    </citation>
    <scope>NUCLEOTIDE SEQUENCE</scope>
    <source>
        <strain evidence="3">AG5</strain>
    </source>
</reference>
<keyword evidence="2" id="KW-0812">Transmembrane</keyword>
<feature type="region of interest" description="Disordered" evidence="1">
    <location>
        <begin position="563"/>
        <end position="584"/>
    </location>
</feature>
<feature type="compositionally biased region" description="Basic and acidic residues" evidence="1">
    <location>
        <begin position="566"/>
        <end position="577"/>
    </location>
</feature>
<comment type="caution">
    <text evidence="3">The sequence shown here is derived from an EMBL/GenBank/DDBJ whole genome shotgun (WGS) entry which is preliminary data.</text>
</comment>
<organism evidence="3 4">
    <name type="scientific">Rhizoctonia solani</name>
    <dbReference type="NCBI Taxonomy" id="456999"/>
    <lineage>
        <taxon>Eukaryota</taxon>
        <taxon>Fungi</taxon>
        <taxon>Dikarya</taxon>
        <taxon>Basidiomycota</taxon>
        <taxon>Agaricomycotina</taxon>
        <taxon>Agaricomycetes</taxon>
        <taxon>Cantharellales</taxon>
        <taxon>Ceratobasidiaceae</taxon>
        <taxon>Rhizoctonia</taxon>
    </lineage>
</organism>
<evidence type="ECO:0000256" key="1">
    <source>
        <dbReference type="SAM" id="MobiDB-lite"/>
    </source>
</evidence>
<accession>A0A8H3I002</accession>
<dbReference type="EMBL" id="CAJNJQ010001365">
    <property type="protein sequence ID" value="CAE7135606.1"/>
    <property type="molecule type" value="Genomic_DNA"/>
</dbReference>
<keyword evidence="2" id="KW-0472">Membrane</keyword>
<evidence type="ECO:0000256" key="2">
    <source>
        <dbReference type="SAM" id="Phobius"/>
    </source>
</evidence>
<sequence>MGSYDRVTHAGKLASVPYSTCGLDVYSEVAKVPTQCHNSEPLPEDYQRIVNVGHQLIVVLCTSLLVITTIIVSVILCRLVRSQASNEAREPHASSRASPHKTAVASVPGPVENRIRPSDPPASDNSDACTFGRGKSRIVREIIPESPSNKVRVRAQSASAYAEIDTPLTTYEPQSDERSETARNKITHPEGSTQNTPGVRRGSSNPLHQASPPVTDVDGAWFGFFQAGFYRPFTFLAVVGQFTTTVIRYWPIPRLGNPSLLHSLYGPGCTFSIFAIAGGDAERDLQALHCALMDSCLASARFVSLNPEVGLNNFRAEIKKLYDEYKKVPSTHLFIYLTGHGNKKNRMIISEYKSINENDLFELLSGPTIPVTVLFDICRPDGEPCAIPPKGISLIWTCSLGKNAGAGRMPNCNSPDSYFLTALMISACTPDLQHTSDTLQKNVQMRLDQLVNFWKEVYSMEHLTGRCSACSTKHEPCYKPVQQNIDWGGAENMDGLLELTKILSGSKFAEDVYQRFTGDDIFVRVNNLPDLRRLRLTDLEDGGGKLGLSPAVTATPNLVLDFGPLPEDHTSKHERGANEPVSAG</sequence>
<feature type="transmembrane region" description="Helical" evidence="2">
    <location>
        <begin position="56"/>
        <end position="76"/>
    </location>
</feature>
<name>A0A8H3I002_9AGAM</name>
<feature type="region of interest" description="Disordered" evidence="1">
    <location>
        <begin position="88"/>
        <end position="131"/>
    </location>
</feature>
<proteinExistence type="predicted"/>
<dbReference type="Proteomes" id="UP000663827">
    <property type="component" value="Unassembled WGS sequence"/>
</dbReference>
<dbReference type="AlphaFoldDB" id="A0A8H3I002"/>
<protein>
    <submittedName>
        <fullName evidence="3">Uncharacterized protein</fullName>
    </submittedName>
</protein>
<evidence type="ECO:0000313" key="4">
    <source>
        <dbReference type="Proteomes" id="UP000663827"/>
    </source>
</evidence>